<keyword evidence="2" id="KW-1185">Reference proteome</keyword>
<accession>A0A0D8FSB6</accession>
<dbReference type="Proteomes" id="UP000032336">
    <property type="component" value="Unassembled WGS sequence"/>
</dbReference>
<dbReference type="STRING" id="1121877.FEAC_20400"/>
<gene>
    <name evidence="1" type="ORF">FEAC_20400</name>
</gene>
<dbReference type="AlphaFoldDB" id="A0A0D8FSB6"/>
<reference evidence="1 2" key="1">
    <citation type="submission" date="2015-01" db="EMBL/GenBank/DDBJ databases">
        <title>Draft genome of the acidophilic iron oxidizer Ferrimicrobium acidiphilum strain T23.</title>
        <authorList>
            <person name="Poehlein A."/>
            <person name="Eisen S."/>
            <person name="Schloemann M."/>
            <person name="Johnson B.D."/>
            <person name="Daniel R."/>
            <person name="Muehling M."/>
        </authorList>
    </citation>
    <scope>NUCLEOTIDE SEQUENCE [LARGE SCALE GENOMIC DNA]</scope>
    <source>
        <strain evidence="1 2">T23</strain>
    </source>
</reference>
<organism evidence="1 2">
    <name type="scientific">Ferrimicrobium acidiphilum DSM 19497</name>
    <dbReference type="NCBI Taxonomy" id="1121877"/>
    <lineage>
        <taxon>Bacteria</taxon>
        <taxon>Bacillati</taxon>
        <taxon>Actinomycetota</taxon>
        <taxon>Acidimicrobiia</taxon>
        <taxon>Acidimicrobiales</taxon>
        <taxon>Acidimicrobiaceae</taxon>
        <taxon>Ferrimicrobium</taxon>
    </lineage>
</organism>
<dbReference type="RefSeq" id="WP_035391268.1">
    <property type="nucleotide sequence ID" value="NZ_JQKF01000041.1"/>
</dbReference>
<evidence type="ECO:0000313" key="2">
    <source>
        <dbReference type="Proteomes" id="UP000032336"/>
    </source>
</evidence>
<name>A0A0D8FSB6_9ACTN</name>
<protein>
    <submittedName>
        <fullName evidence="1">Uncharacterized protein</fullName>
    </submittedName>
</protein>
<evidence type="ECO:0000313" key="1">
    <source>
        <dbReference type="EMBL" id="KJE76178.1"/>
    </source>
</evidence>
<dbReference type="GeneID" id="78373138"/>
<dbReference type="EMBL" id="JXUW01000020">
    <property type="protein sequence ID" value="KJE76178.1"/>
    <property type="molecule type" value="Genomic_DNA"/>
</dbReference>
<proteinExistence type="predicted"/>
<comment type="caution">
    <text evidence="1">The sequence shown here is derived from an EMBL/GenBank/DDBJ whole genome shotgun (WGS) entry which is preliminary data.</text>
</comment>
<sequence>MVRGGAIVAVSLGLTSLGTGMGLTVSHKGEESRPALGSWTLHGAASAAVRPEDVDANEGGLRAPTYSLLASAAMPRGIDALMGSSPTVTAPATSLPAVSTGMIVSGSVARPETAYGCDAESASVGVTCINIEGSGNYVKYIAASILVEEDFVGYQHIYGPGGVNKYSGIFYYPAGEQGIYTWAPNGDVVPGKYCAQTFEENGDSLGIACENVD</sequence>